<dbReference type="GO" id="GO:1901096">
    <property type="term" value="P:regulation of autophagosome maturation"/>
    <property type="evidence" value="ECO:0007669"/>
    <property type="project" value="TreeGrafter"/>
</dbReference>
<evidence type="ECO:0000259" key="3">
    <source>
        <dbReference type="PROSITE" id="PS50086"/>
    </source>
</evidence>
<evidence type="ECO:0000256" key="1">
    <source>
        <dbReference type="ARBA" id="ARBA00022468"/>
    </source>
</evidence>
<dbReference type="FunFam" id="1.10.8.270:FF:000041">
    <property type="entry name" value="TBC1 domain family member 25"/>
    <property type="match status" value="1"/>
</dbReference>
<gene>
    <name evidence="4" type="ORF">WA026_017142</name>
</gene>
<reference evidence="4 5" key="1">
    <citation type="submission" date="2023-03" db="EMBL/GenBank/DDBJ databases">
        <title>Genome insight into feeding habits of ladybird beetles.</title>
        <authorList>
            <person name="Li H.-S."/>
            <person name="Huang Y.-H."/>
            <person name="Pang H."/>
        </authorList>
    </citation>
    <scope>NUCLEOTIDE SEQUENCE [LARGE SCALE GENOMIC DNA]</scope>
    <source>
        <strain evidence="4">SYSU_2023b</strain>
        <tissue evidence="4">Whole body</tissue>
    </source>
</reference>
<keyword evidence="5" id="KW-1185">Reference proteome</keyword>
<comment type="caution">
    <text evidence="4">The sequence shown here is derived from an EMBL/GenBank/DDBJ whole genome shotgun (WGS) entry which is preliminary data.</text>
</comment>
<dbReference type="Pfam" id="PF00566">
    <property type="entry name" value="RabGAP-TBC"/>
    <property type="match status" value="1"/>
</dbReference>
<dbReference type="PANTHER" id="PTHR22957:SF333">
    <property type="entry name" value="TBC1 DOMAIN FAMILY MEMBER 25"/>
    <property type="match status" value="1"/>
</dbReference>
<dbReference type="GO" id="GO:0005776">
    <property type="term" value="C:autophagosome"/>
    <property type="evidence" value="ECO:0007669"/>
    <property type="project" value="TreeGrafter"/>
</dbReference>
<dbReference type="InterPro" id="IPR000195">
    <property type="entry name" value="Rab-GAP-TBC_dom"/>
</dbReference>
<evidence type="ECO:0000313" key="4">
    <source>
        <dbReference type="EMBL" id="KAK9872327.1"/>
    </source>
</evidence>
<accession>A0AAW1TW77</accession>
<dbReference type="GO" id="GO:0005096">
    <property type="term" value="F:GTPase activator activity"/>
    <property type="evidence" value="ECO:0007669"/>
    <property type="project" value="UniProtKB-KW"/>
</dbReference>
<keyword evidence="1" id="KW-0343">GTPase activation</keyword>
<name>A0AAW1TW77_9CUCU</name>
<dbReference type="PROSITE" id="PS50086">
    <property type="entry name" value="TBC_RABGAP"/>
    <property type="match status" value="1"/>
</dbReference>
<dbReference type="Gene3D" id="1.10.8.270">
    <property type="entry name" value="putative rabgap domain of human tbc1 domain family member 14 like domains"/>
    <property type="match status" value="1"/>
</dbReference>
<dbReference type="SMART" id="SM00164">
    <property type="entry name" value="TBC"/>
    <property type="match status" value="1"/>
</dbReference>
<dbReference type="Gene3D" id="1.10.472.80">
    <property type="entry name" value="Ypt/Rab-GAP domain of gyp1p, domain 3"/>
    <property type="match status" value="1"/>
</dbReference>
<evidence type="ECO:0000256" key="2">
    <source>
        <dbReference type="SAM" id="MobiDB-lite"/>
    </source>
</evidence>
<sequence>MFGFTREAIRVKVKKCEGSLPVELRKFSVDPQITSFEVLQSILAKAFDLKGDFAICYRLVDGFGNETYMPLLSDWDLDAAFLKAHNISLISKSEPCLCLRVDIRPFEECSDEWELRQPVAAYSPAKPLVPLQEFKQPPARLHGIFNQVGKTINMVQRAFNFGEDCGNNVMLQYPPKAPLSDAEFRRYLDPVGQIINAKELRSCIYFGGIEPSLRKVVWKHLLNVYPKGMTGKERMDYIKKKAFEYYSLKEIWKTAIAQGAIDGELGYTTGMVKKDVLRTDRHHEFYAGNDDNQNIASLFNILTTYALNHPKVSYCQGMSDLASPLLVTMNDEAHAYICFCALMKRLCTNFMIDGIAMTQKFTHLSEAIMYYDAEFYNYLKLHQADDLLFCYRWLLLEMKREFAFEDSLRMLEVLWSSLPADPPEVELKLFDIKFQPTPLNTPPISPLVKTPRENAYTKVCALRRRSSSISLNNFSSKRKLDNAKRLNHSLDEMIIKSKNVIDLKPKQQSLDDAALSNRNNEGPKCSKTPKSPKSPVAVTTNVIVGNVSSTSEVVDHLPKPQSRPRSTSPSEQKSDSAIILHNCINNTKLIGKVRSSSLSSSMTNLIKSNKKGNHFRGLKEKIVSSKIFSSLEQLDSTAMKEETENKPPGKMIKNLNEFLNFASVNKNKISDKIMNFSSVDYNVDNPKITLTKSSLDDSETSSADQNSSNISKSRCLSTTSGDDTFDDYSPDDQEYFPLTTSVTRELRIEMENLDRKVFGEHFNERLVDSSPSDCGDFKSDRDETDCSVKAEEMEEADETREIFEIKKSDDVFVWENPLHQTSPSSCKTLHSETHDVLDINSELPSIVNETSASKTVTPIRIINCTKSSNESCKTQVVSLIEKTADELSPQEPSRNLNVDNTIKCNGTNMTNSCEEVTENVKSSALPPPDEFGGGNPFLMFLCITVLLQHRDHIIEKGMDYNEMAMHFDKMIRRHNVISVLNQARQMYGSYMKQQSLLLGHHKT</sequence>
<dbReference type="Proteomes" id="UP001431783">
    <property type="component" value="Unassembled WGS sequence"/>
</dbReference>
<dbReference type="EMBL" id="JARQZJ010000010">
    <property type="protein sequence ID" value="KAK9872327.1"/>
    <property type="molecule type" value="Genomic_DNA"/>
</dbReference>
<proteinExistence type="predicted"/>
<feature type="region of interest" description="Disordered" evidence="2">
    <location>
        <begin position="692"/>
        <end position="732"/>
    </location>
</feature>
<evidence type="ECO:0000313" key="5">
    <source>
        <dbReference type="Proteomes" id="UP001431783"/>
    </source>
</evidence>
<dbReference type="SUPFAM" id="SSF47923">
    <property type="entry name" value="Ypt/Rab-GAP domain of gyp1p"/>
    <property type="match status" value="2"/>
</dbReference>
<dbReference type="InterPro" id="IPR035969">
    <property type="entry name" value="Rab-GAP_TBC_sf"/>
</dbReference>
<feature type="region of interest" description="Disordered" evidence="2">
    <location>
        <begin position="514"/>
        <end position="536"/>
    </location>
</feature>
<dbReference type="AlphaFoldDB" id="A0AAW1TW77"/>
<dbReference type="PANTHER" id="PTHR22957">
    <property type="entry name" value="TBC1 DOMAIN FAMILY MEMBER GTPASE-ACTIVATING PROTEIN"/>
    <property type="match status" value="1"/>
</dbReference>
<feature type="region of interest" description="Disordered" evidence="2">
    <location>
        <begin position="549"/>
        <end position="577"/>
    </location>
</feature>
<feature type="compositionally biased region" description="Polar residues" evidence="2">
    <location>
        <begin position="700"/>
        <end position="722"/>
    </location>
</feature>
<organism evidence="4 5">
    <name type="scientific">Henosepilachna vigintioctopunctata</name>
    <dbReference type="NCBI Taxonomy" id="420089"/>
    <lineage>
        <taxon>Eukaryota</taxon>
        <taxon>Metazoa</taxon>
        <taxon>Ecdysozoa</taxon>
        <taxon>Arthropoda</taxon>
        <taxon>Hexapoda</taxon>
        <taxon>Insecta</taxon>
        <taxon>Pterygota</taxon>
        <taxon>Neoptera</taxon>
        <taxon>Endopterygota</taxon>
        <taxon>Coleoptera</taxon>
        <taxon>Polyphaga</taxon>
        <taxon>Cucujiformia</taxon>
        <taxon>Coccinelloidea</taxon>
        <taxon>Coccinellidae</taxon>
        <taxon>Epilachninae</taxon>
        <taxon>Epilachnini</taxon>
        <taxon>Henosepilachna</taxon>
    </lineage>
</organism>
<feature type="compositionally biased region" description="Acidic residues" evidence="2">
    <location>
        <begin position="723"/>
        <end position="732"/>
    </location>
</feature>
<feature type="domain" description="Rab-GAP TBC" evidence="3">
    <location>
        <begin position="208"/>
        <end position="418"/>
    </location>
</feature>
<protein>
    <recommendedName>
        <fullName evidence="3">Rab-GAP TBC domain-containing protein</fullName>
    </recommendedName>
</protein>
<feature type="compositionally biased region" description="Low complexity" evidence="2">
    <location>
        <begin position="523"/>
        <end position="535"/>
    </location>
</feature>